<dbReference type="SMART" id="SM00460">
    <property type="entry name" value="TGc"/>
    <property type="match status" value="1"/>
</dbReference>
<dbReference type="SUPFAM" id="SSF54001">
    <property type="entry name" value="Cysteine proteinases"/>
    <property type="match status" value="1"/>
</dbReference>
<dbReference type="Proteomes" id="UP000515928">
    <property type="component" value="Chromosome"/>
</dbReference>
<proteinExistence type="predicted"/>
<keyword evidence="1" id="KW-0175">Coiled coil</keyword>
<dbReference type="PANTHER" id="PTHR35532">
    <property type="entry name" value="SIMILAR TO POLYHYDROXYALKANOATE DEPOLYMERASE"/>
    <property type="match status" value="1"/>
</dbReference>
<dbReference type="AlphaFoldDB" id="A0A7G9S0P5"/>
<dbReference type="EMBL" id="CP060715">
    <property type="protein sequence ID" value="QNN61420.1"/>
    <property type="molecule type" value="Genomic_DNA"/>
</dbReference>
<evidence type="ECO:0000313" key="3">
    <source>
        <dbReference type="EMBL" id="QNN61420.1"/>
    </source>
</evidence>
<feature type="coiled-coil region" evidence="1">
    <location>
        <begin position="353"/>
        <end position="380"/>
    </location>
</feature>
<dbReference type="Gene3D" id="3.10.620.30">
    <property type="match status" value="1"/>
</dbReference>
<accession>A0A7G9S0P5</accession>
<dbReference type="Pfam" id="PF01841">
    <property type="entry name" value="Transglut_core"/>
    <property type="match status" value="1"/>
</dbReference>
<evidence type="ECO:0000313" key="4">
    <source>
        <dbReference type="Proteomes" id="UP000515928"/>
    </source>
</evidence>
<dbReference type="PANTHER" id="PTHR35532:SF5">
    <property type="entry name" value="CARBOHYDRATE-BINDING DOMAIN-CONTAINING PROTEIN"/>
    <property type="match status" value="1"/>
</dbReference>
<dbReference type="InterPro" id="IPR002931">
    <property type="entry name" value="Transglutaminase-like"/>
</dbReference>
<gene>
    <name evidence="3" type="ORF">H9L01_03355</name>
</gene>
<evidence type="ECO:0000259" key="2">
    <source>
        <dbReference type="SMART" id="SM00460"/>
    </source>
</evidence>
<sequence>MNKEIESIINRDYELRKNLYEHIDIKKYDGERSLYAKYVLAYLSEADVQITQIELDDFVENTYAVKDAYHQNIPDQIFYDYVLQPKVNNERLDACRQYFRGLTEGMLGDDLKETIFALNYWMIGIVQYRSTDARTQYASLTYKNGTGRCGEKSTFLVQVLRANGIPARQIYAPWWTHSDDRHAWVEVYINGEWHYLGAGDAEENFDTAWFTLAASRALVVQSNQFSSLPTPEPVLEDHGIYKKISVIQRYNRTHEVEVEIDVEPIKAVSVCVVNYGNLKKVVTQPVLNGKAVFTLGGGDAFVYAQVGEKHYLEPISESTRSVVLNNNSLIEDENVDLVQKAQDLHLKPKSSTEVEAQRKVQRKNEGLKRYRERIATLDEQRTKVEPQNIQELRARIGDVRTEEVLSLLSEKDQYDFDANMLAEHCDIVEKYRGKYPIQIFRESILNPRVAYENIVAYAKVFESYCEDNPLEIYKSVMNGVSEKSEYFVEDTIMPFTEVIRNNVGTYFDKQLTIVAICRSKGIPARFNDVNNVVEIYTDGNYLNIERKPEFNVKLTEEMAKYTVSLTPSNPFQDTGDFILQNNSKKVEGRYLAIASNRLPNGTIIATAVMKNIVDDCDLDIDVKHVSIEDLLENIDISDLMKSLDIDLPKGFLVIGNPDEEPTQHVINELITKKETIKNSGSKIIFLNGGETNHPMLKLLSDSFDNVLFVDTWRKDIEEMMVRRHFREPKVYPFVAIVKNGKTLLSSCGYQVGFVDNENLDEILK</sequence>
<dbReference type="KEGG" id="eio:H9L01_03355"/>
<name>A0A7G9S0P5_9FIRM</name>
<organism evidence="3 4">
    <name type="scientific">Erysipelothrix inopinata</name>
    <dbReference type="NCBI Taxonomy" id="225084"/>
    <lineage>
        <taxon>Bacteria</taxon>
        <taxon>Bacillati</taxon>
        <taxon>Bacillota</taxon>
        <taxon>Erysipelotrichia</taxon>
        <taxon>Erysipelotrichales</taxon>
        <taxon>Erysipelotrichaceae</taxon>
        <taxon>Erysipelothrix</taxon>
    </lineage>
</organism>
<feature type="domain" description="Transglutaminase-like" evidence="2">
    <location>
        <begin position="141"/>
        <end position="200"/>
    </location>
</feature>
<evidence type="ECO:0000256" key="1">
    <source>
        <dbReference type="SAM" id="Coils"/>
    </source>
</evidence>
<dbReference type="InterPro" id="IPR038765">
    <property type="entry name" value="Papain-like_cys_pep_sf"/>
</dbReference>
<protein>
    <submittedName>
        <fullName evidence="3">Transglutaminase domain-containing protein</fullName>
    </submittedName>
</protein>
<dbReference type="RefSeq" id="WP_187534620.1">
    <property type="nucleotide sequence ID" value="NZ_CBCSHU010000006.1"/>
</dbReference>
<reference evidence="3 4" key="1">
    <citation type="submission" date="2020-08" db="EMBL/GenBank/DDBJ databases">
        <title>Genome sequence of Erysipelothrix inopinata DSM 15511T.</title>
        <authorList>
            <person name="Hyun D.-W."/>
            <person name="Bae J.-W."/>
        </authorList>
    </citation>
    <scope>NUCLEOTIDE SEQUENCE [LARGE SCALE GENOMIC DNA]</scope>
    <source>
        <strain evidence="3 4">DSM 15511</strain>
    </source>
</reference>
<keyword evidence="4" id="KW-1185">Reference proteome</keyword>